<feature type="region of interest" description="Disordered" evidence="2">
    <location>
        <begin position="1361"/>
        <end position="1387"/>
    </location>
</feature>
<sequence length="1867" mass="205380">MSPPQIYHQTGHSSASQPLFFPLTKNGIGRGLVLTSHPSERLTLQADCSRPLSEGGSVPGSTPLNTPLAVNQMAARDTPPFPDSSACLTSEEENERSSKSTGTSQTKFLPALSPFRRSSLIPTEPADFDSSPKSPDYTPDVLRKVNDNPPELTASSVERASTHAASFSVRGIVSSTAREADGNFFSREERERQPSLASDPAVPQVIGRLSGDAMETLQDGLAELDGVIQKIKDSTGLSLKQIFNRWQPPIPRHRNFWNIYQKYFQTRPQEELNRLRGRGRSTKDPSRANITTIRSAYRAFRKEEPDHEGILELFWRIHEIDGSNTSLNGRSRDFQKYVSTMKRLAESASCVNGFEIAFCAVGSVVQQDQSLSATFCSQRVPNFFLDRLHFSESELEAHLKAHAYDYASRTAVASRESERPAGSTTTAEEDSHQTPPTDIKETANKKRSLLVNLKDRIKKFLGYPCKISQLQTSRLPFSDLPKILAQNGWIIENWPENVPFPCDLQKGKGVAKLGASDRKTLLEAFDDPLHPIKLVKKFPFAVPACEPVIIGVAPSPDSGHGHGRRCFLDNHGTVNRDEPTRRIVSSASTNGSSCQNPNKRRATYDHKAKEGRAIRLAFHPEGVSDLRERLRLPIDPQVFDIYKTRFDAASLAWFASGQSSRTTHVRRDDNHTEFDILARATSHPNGTEMRKTLRCGLRDLMFDCASLLDKAFGGSTLVIHIPGTTRPRSPRTVDYLKAHVYFPAHMARESPGCSAAVDSMIQRFIRDVGLPTVMRFERSAPTHWINYNSNITVPPPYRDSNTDPSLVLSDSDVTQHVGRRALHASSLANSEERATIARLKQQVANKRALEIELVSVKKLLEESQAALMSPLSPKKKRLRSQEKASAQQENDNDDHIQTTRNELDDDEMPKEKVKKRRKPSASPLPPTPSRLRPDIKTTPKGKHLTGASAHRKELVNQMQQQESEHTLPKLQNASPGPERSSRGSSLQMPPPTTDWNAHLPGQLLAPPTLQIGRGPHPQLVFHPSYGWGYVMQPLSPAQGPNESDSVNPSQAAFPAFGSSVQDLEPPGVQLSEISCDGIPNDIPDGSLRAPPLQDDTPGVSSISREHSRPDANAVSDDEVNSPSEALSPISGFSSAVANSLHMSDSCPRALIGSSRPSEEAAGGLPSSTAAASAIQVNGKAMDRLDLSDRGIHDVYTTYRKYFLANVDEELQRLPEEERPEDTTKVTDNLIGATYELFKKKTPHYESLLSDWRQIYQISVNEIDISDRRARFDTYVRKLQTLIDHASALLGFETTMYVVGRDIQTDQALSSAVCSPMVRGFFHDRLCVSESEMMAHLKAHVYDNVSKRSLPKIPDVLAGQQPNEEHLSQPNNGHCSPSEPLLDPPRVPASHGDWVGAEMGTSGLDISGSAFSTTSNAIKMEAPLTDTVPPAGKRRKKGSEGDPRLEELKKRLFQLTKDCGIRQLVKGPIQFSKLPEILSSHGWVLQNWPEEMRFPCDIRTGKGVAGLSVQEQDCLLKALQHPQFPLRVHRQSEEALPLSEPAIIGVPPPASSDYTHGRRKFLDDKKTEDRSGPPRLTLARSSSKFVAPIGKPSQTAAIANGDGVRKRSANDADGSSADKAVVKKARFAKEFTLSDLSSGDSDEEDTDDDGAISSEDEGHKPIKTGKNENTEGIVFVYACCLLLLTSPPAYQRPSTENLLVHGKPQGIQRATSAGIYEEAVLFRVSVDVLLIEDPSHRPPGRAALSGGTSKEKQKAPDIIVDDVVKDNQQNIPGTQMPSAAFWYPFQQTTGFSLPATGSQPMPVPFHVPDSSNVDYSASPGPANFLPCNLGNQPATLQPGNQLLQIPNQPLLPFVPKQFPLKNTFAARK</sequence>
<keyword evidence="4" id="KW-1185">Reference proteome</keyword>
<feature type="region of interest" description="Disordered" evidence="2">
    <location>
        <begin position="870"/>
        <end position="1001"/>
    </location>
</feature>
<gene>
    <name evidence="3" type="ORF">CVT26_013926</name>
</gene>
<evidence type="ECO:0000313" key="3">
    <source>
        <dbReference type="EMBL" id="PPQ76651.1"/>
    </source>
</evidence>
<dbReference type="STRING" id="231916.A0A409WDV6"/>
<name>A0A409WDV6_9AGAR</name>
<feature type="region of interest" description="Disordered" evidence="2">
    <location>
        <begin position="1634"/>
        <end position="1664"/>
    </location>
</feature>
<feature type="compositionally biased region" description="Basic and acidic residues" evidence="2">
    <location>
        <begin position="1655"/>
        <end position="1664"/>
    </location>
</feature>
<feature type="compositionally biased region" description="Basic and acidic residues" evidence="2">
    <location>
        <begin position="1562"/>
        <end position="1571"/>
    </location>
</feature>
<proteinExistence type="predicted"/>
<keyword evidence="1" id="KW-0175">Coiled coil</keyword>
<protein>
    <submittedName>
        <fullName evidence="3">Uncharacterized protein</fullName>
    </submittedName>
</protein>
<feature type="compositionally biased region" description="Low complexity" evidence="2">
    <location>
        <begin position="974"/>
        <end position="985"/>
    </location>
</feature>
<feature type="region of interest" description="Disordered" evidence="2">
    <location>
        <begin position="413"/>
        <end position="441"/>
    </location>
</feature>
<feature type="region of interest" description="Disordered" evidence="2">
    <location>
        <begin position="1036"/>
        <end position="1126"/>
    </location>
</feature>
<evidence type="ECO:0000256" key="1">
    <source>
        <dbReference type="SAM" id="Coils"/>
    </source>
</evidence>
<feature type="region of interest" description="Disordered" evidence="2">
    <location>
        <begin position="74"/>
        <end position="159"/>
    </location>
</feature>
<dbReference type="OrthoDB" id="2690792at2759"/>
<comment type="caution">
    <text evidence="3">The sequence shown here is derived from an EMBL/GenBank/DDBJ whole genome shotgun (WGS) entry which is preliminary data.</text>
</comment>
<feature type="region of interest" description="Disordered" evidence="2">
    <location>
        <begin position="1424"/>
        <end position="1444"/>
    </location>
</feature>
<organism evidence="3 4">
    <name type="scientific">Gymnopilus dilepis</name>
    <dbReference type="NCBI Taxonomy" id="231916"/>
    <lineage>
        <taxon>Eukaryota</taxon>
        <taxon>Fungi</taxon>
        <taxon>Dikarya</taxon>
        <taxon>Basidiomycota</taxon>
        <taxon>Agaricomycotina</taxon>
        <taxon>Agaricomycetes</taxon>
        <taxon>Agaricomycetidae</taxon>
        <taxon>Agaricales</taxon>
        <taxon>Agaricineae</taxon>
        <taxon>Hymenogastraceae</taxon>
        <taxon>Gymnopilus</taxon>
    </lineage>
</organism>
<dbReference type="Proteomes" id="UP000284706">
    <property type="component" value="Unassembled WGS sequence"/>
</dbReference>
<feature type="region of interest" description="Disordered" evidence="2">
    <location>
        <begin position="1562"/>
        <end position="1617"/>
    </location>
</feature>
<feature type="coiled-coil region" evidence="1">
    <location>
        <begin position="829"/>
        <end position="866"/>
    </location>
</feature>
<accession>A0A409WDV6</accession>
<dbReference type="InParanoid" id="A0A409WDV6"/>
<feature type="compositionally biased region" description="Acidic residues" evidence="2">
    <location>
        <begin position="1639"/>
        <end position="1649"/>
    </location>
</feature>
<evidence type="ECO:0000313" key="4">
    <source>
        <dbReference type="Proteomes" id="UP000284706"/>
    </source>
</evidence>
<reference evidence="3 4" key="1">
    <citation type="journal article" date="2018" name="Evol. Lett.">
        <title>Horizontal gene cluster transfer increased hallucinogenic mushroom diversity.</title>
        <authorList>
            <person name="Reynolds H.T."/>
            <person name="Vijayakumar V."/>
            <person name="Gluck-Thaler E."/>
            <person name="Korotkin H.B."/>
            <person name="Matheny P.B."/>
            <person name="Slot J.C."/>
        </authorList>
    </citation>
    <scope>NUCLEOTIDE SEQUENCE [LARGE SCALE GENOMIC DNA]</scope>
    <source>
        <strain evidence="3 4">SRW20</strain>
    </source>
</reference>
<feature type="compositionally biased region" description="Polar residues" evidence="2">
    <location>
        <begin position="1038"/>
        <end position="1050"/>
    </location>
</feature>
<dbReference type="EMBL" id="NHYE01005136">
    <property type="protein sequence ID" value="PPQ76651.1"/>
    <property type="molecule type" value="Genomic_DNA"/>
</dbReference>
<evidence type="ECO:0000256" key="2">
    <source>
        <dbReference type="SAM" id="MobiDB-lite"/>
    </source>
</evidence>